<feature type="region of interest" description="Disordered" evidence="3">
    <location>
        <begin position="225"/>
        <end position="280"/>
    </location>
</feature>
<dbReference type="GO" id="GO:0005737">
    <property type="term" value="C:cytoplasm"/>
    <property type="evidence" value="ECO:0007669"/>
    <property type="project" value="TreeGrafter"/>
</dbReference>
<gene>
    <name evidence="4" type="ORF">BLA29_004443</name>
</gene>
<dbReference type="SUPFAM" id="SSF47769">
    <property type="entry name" value="SAM/Pointed domain"/>
    <property type="match status" value="1"/>
</dbReference>
<dbReference type="AlphaFoldDB" id="A0A1Y3B9C8"/>
<dbReference type="GO" id="GO:0051015">
    <property type="term" value="F:actin filament binding"/>
    <property type="evidence" value="ECO:0007669"/>
    <property type="project" value="TreeGrafter"/>
</dbReference>
<reference evidence="4 5" key="1">
    <citation type="submission" date="2017-03" db="EMBL/GenBank/DDBJ databases">
        <title>Genome Survey of Euroglyphus maynei.</title>
        <authorList>
            <person name="Arlian L.G."/>
            <person name="Morgan M.S."/>
            <person name="Rider S.D."/>
        </authorList>
    </citation>
    <scope>NUCLEOTIDE SEQUENCE [LARGE SCALE GENOMIC DNA]</scope>
    <source>
        <strain evidence="4">Arlian Lab</strain>
        <tissue evidence="4">Whole body</tissue>
    </source>
</reference>
<feature type="compositionally biased region" description="Basic and acidic residues" evidence="3">
    <location>
        <begin position="187"/>
        <end position="198"/>
    </location>
</feature>
<dbReference type="GO" id="GO:0015629">
    <property type="term" value="C:actin cytoskeleton"/>
    <property type="evidence" value="ECO:0007669"/>
    <property type="project" value="TreeGrafter"/>
</dbReference>
<dbReference type="OrthoDB" id="62701at2759"/>
<proteinExistence type="predicted"/>
<protein>
    <recommendedName>
        <fullName evidence="6">SAM domain-containing protein</fullName>
    </recommendedName>
</protein>
<dbReference type="Gene3D" id="1.10.150.50">
    <property type="entry name" value="Transcription Factor, Ets-1"/>
    <property type="match status" value="1"/>
</dbReference>
<evidence type="ECO:0000313" key="5">
    <source>
        <dbReference type="Proteomes" id="UP000194236"/>
    </source>
</evidence>
<feature type="compositionally biased region" description="Low complexity" evidence="3">
    <location>
        <begin position="235"/>
        <end position="266"/>
    </location>
</feature>
<keyword evidence="5" id="KW-1185">Reference proteome</keyword>
<dbReference type="GO" id="GO:0014069">
    <property type="term" value="C:postsynaptic density"/>
    <property type="evidence" value="ECO:0007669"/>
    <property type="project" value="TreeGrafter"/>
</dbReference>
<evidence type="ECO:0008006" key="6">
    <source>
        <dbReference type="Google" id="ProtNLM"/>
    </source>
</evidence>
<keyword evidence="1" id="KW-0597">Phosphoprotein</keyword>
<dbReference type="PANTHER" id="PTHR16154">
    <property type="entry name" value="NEURABIN"/>
    <property type="match status" value="1"/>
</dbReference>
<dbReference type="InterPro" id="IPR043446">
    <property type="entry name" value="Neurabin-like"/>
</dbReference>
<dbReference type="PANTHER" id="PTHR16154:SF6">
    <property type="entry name" value="SPINOPHILIN, ISOFORM J"/>
    <property type="match status" value="1"/>
</dbReference>
<dbReference type="GO" id="GO:0031175">
    <property type="term" value="P:neuron projection development"/>
    <property type="evidence" value="ECO:0007669"/>
    <property type="project" value="TreeGrafter"/>
</dbReference>
<evidence type="ECO:0000313" key="4">
    <source>
        <dbReference type="EMBL" id="OTF77459.1"/>
    </source>
</evidence>
<evidence type="ECO:0000256" key="1">
    <source>
        <dbReference type="ARBA" id="ARBA00022553"/>
    </source>
</evidence>
<dbReference type="GO" id="GO:0030425">
    <property type="term" value="C:dendrite"/>
    <property type="evidence" value="ECO:0007669"/>
    <property type="project" value="TreeGrafter"/>
</dbReference>
<accession>A0A1Y3B9C8</accession>
<feature type="compositionally biased region" description="Polar residues" evidence="3">
    <location>
        <begin position="267"/>
        <end position="279"/>
    </location>
</feature>
<feature type="region of interest" description="Disordered" evidence="3">
    <location>
        <begin position="431"/>
        <end position="458"/>
    </location>
</feature>
<feature type="region of interest" description="Disordered" evidence="3">
    <location>
        <begin position="158"/>
        <end position="198"/>
    </location>
</feature>
<feature type="compositionally biased region" description="Polar residues" evidence="3">
    <location>
        <begin position="440"/>
        <end position="450"/>
    </location>
</feature>
<dbReference type="GO" id="GO:0007015">
    <property type="term" value="P:actin filament organization"/>
    <property type="evidence" value="ECO:0007669"/>
    <property type="project" value="TreeGrafter"/>
</dbReference>
<name>A0A1Y3B9C8_EURMA</name>
<organism evidence="4 5">
    <name type="scientific">Euroglyphus maynei</name>
    <name type="common">Mayne's house dust mite</name>
    <dbReference type="NCBI Taxonomy" id="6958"/>
    <lineage>
        <taxon>Eukaryota</taxon>
        <taxon>Metazoa</taxon>
        <taxon>Ecdysozoa</taxon>
        <taxon>Arthropoda</taxon>
        <taxon>Chelicerata</taxon>
        <taxon>Arachnida</taxon>
        <taxon>Acari</taxon>
        <taxon>Acariformes</taxon>
        <taxon>Sarcoptiformes</taxon>
        <taxon>Astigmata</taxon>
        <taxon>Psoroptidia</taxon>
        <taxon>Analgoidea</taxon>
        <taxon>Pyroglyphidae</taxon>
        <taxon>Pyroglyphinae</taxon>
        <taxon>Euroglyphus</taxon>
    </lineage>
</organism>
<dbReference type="EMBL" id="MUJZ01032445">
    <property type="protein sequence ID" value="OTF77459.1"/>
    <property type="molecule type" value="Genomic_DNA"/>
</dbReference>
<dbReference type="InterPro" id="IPR013761">
    <property type="entry name" value="SAM/pointed_sf"/>
</dbReference>
<dbReference type="Proteomes" id="UP000194236">
    <property type="component" value="Unassembled WGS sequence"/>
</dbReference>
<comment type="caution">
    <text evidence="4">The sequence shown here is derived from an EMBL/GenBank/DDBJ whole genome shotgun (WGS) entry which is preliminary data.</text>
</comment>
<keyword evidence="2" id="KW-0175">Coiled coil</keyword>
<evidence type="ECO:0000256" key="2">
    <source>
        <dbReference type="ARBA" id="ARBA00023054"/>
    </source>
</evidence>
<dbReference type="GO" id="GO:0019722">
    <property type="term" value="P:calcium-mediated signaling"/>
    <property type="evidence" value="ECO:0007669"/>
    <property type="project" value="TreeGrafter"/>
</dbReference>
<sequence>MNDQMNVSYIQQQHLQSLRDIDMLKRNIIEWQLKYSSLTDEICKVKQKSDTKIYELQKQLEDEMVMSKEKEAQINTLQKELDQKNNLFNEFKQQYSLLEKKYLKLKKLVKDLQQREQDLLQKDQLFRQTFDEEKQQSTSMIDSLQERITRLEQQIGDKFQSNESKVSDKEVENDENSSNSISISCATDDHPSKTDRSFNEAISQSENISLLDISYSKQKAELVSRGSLANRQPPSSNIIKKNSSLSSLTSNNDVNSESSDNNESTNAQTEFPTTSTPKSSMMEEAVAIVKCSNIISNPSSCSSSPSRSQAKMICQQAAAAILAKNATINVGSRFGVRNSDQITIPQQHQHYIESPLLLHDNLTAELMSSSNVRYMSPATTTTITTASIPSPIRSTVDNLQTSTISSSSGSSLISPNSVSFDNDDLISMATYSGGSGGGNQSVDESFSPNESSNTLATNSLSSCHQQSSLPCVNTFPNSLSVTDWSVLDVVEFLAHIHLGSYGKRFQDENITGVRFIQLDSAQLKV</sequence>
<evidence type="ECO:0000256" key="3">
    <source>
        <dbReference type="SAM" id="MobiDB-lite"/>
    </source>
</evidence>